<organism evidence="1 2">
    <name type="scientific">Pseudomonas fakonensis</name>
    <dbReference type="NCBI Taxonomy" id="2842355"/>
    <lineage>
        <taxon>Bacteria</taxon>
        <taxon>Pseudomonadati</taxon>
        <taxon>Pseudomonadota</taxon>
        <taxon>Gammaproteobacteria</taxon>
        <taxon>Pseudomonadales</taxon>
        <taxon>Pseudomonadaceae</taxon>
        <taxon>Pseudomonas</taxon>
    </lineage>
</organism>
<proteinExistence type="predicted"/>
<dbReference type="Proteomes" id="UP001046350">
    <property type="component" value="Chromosome"/>
</dbReference>
<protein>
    <submittedName>
        <fullName evidence="1">Uncharacterized protein</fullName>
    </submittedName>
</protein>
<evidence type="ECO:0000313" key="1">
    <source>
        <dbReference type="EMBL" id="QXH53317.1"/>
    </source>
</evidence>
<keyword evidence="2" id="KW-1185">Reference proteome</keyword>
<name>A0ABX8NAK6_9PSED</name>
<sequence>MHQVFINDDAEVEIDELLDWLKAHHIVVLNAVMRTTARDVQKRASETIKDYRGKGPHVHLFEFEVLMNNERWSMPTFTHSTRNLLDIAQTHRIVDRATRVWVGRGMANNFLYTNNAEI</sequence>
<accession>A0ABX8NAK6</accession>
<reference evidence="1" key="1">
    <citation type="journal article" date="2021" name="Microorganisms">
        <title>The Ever-Expanding Pseudomonas Genus: Description of 43 New Species and Partition of the Pseudomonas putida Group.</title>
        <authorList>
            <person name="Girard L."/>
            <person name="Lood C."/>
            <person name="Hofte M."/>
            <person name="Vandamme P."/>
            <person name="Rokni-Zadeh H."/>
            <person name="van Noort V."/>
            <person name="Lavigne R."/>
            <person name="De Mot R."/>
        </authorList>
    </citation>
    <scope>NUCLEOTIDE SEQUENCE</scope>
    <source>
        <strain evidence="1">COW40</strain>
    </source>
</reference>
<gene>
    <name evidence="1" type="ORF">KSS94_09450</name>
</gene>
<evidence type="ECO:0000313" key="2">
    <source>
        <dbReference type="Proteomes" id="UP001046350"/>
    </source>
</evidence>
<dbReference type="EMBL" id="CP077076">
    <property type="protein sequence ID" value="QXH53317.1"/>
    <property type="molecule type" value="Genomic_DNA"/>
</dbReference>
<dbReference type="RefSeq" id="WP_217842722.1">
    <property type="nucleotide sequence ID" value="NZ_CP077076.1"/>
</dbReference>